<reference evidence="2" key="2">
    <citation type="submission" date="2025-09" db="UniProtKB">
        <authorList>
            <consortium name="Ensembl"/>
        </authorList>
    </citation>
    <scope>IDENTIFICATION</scope>
</reference>
<feature type="region of interest" description="Disordered" evidence="1">
    <location>
        <begin position="12"/>
        <end position="32"/>
    </location>
</feature>
<dbReference type="AlphaFoldDB" id="A0A8C8REK1"/>
<evidence type="ECO:0000313" key="2">
    <source>
        <dbReference type="Ensembl" id="ENSPCEP00000003863.1"/>
    </source>
</evidence>
<accession>A0A8C8REK1</accession>
<dbReference type="PANTHER" id="PTHR15562:SF0">
    <property type="entry name" value="TP53-TARGET GENE 5 PROTEIN"/>
    <property type="match status" value="1"/>
</dbReference>
<dbReference type="Ensembl" id="ENSPCET00000003991.1">
    <property type="protein sequence ID" value="ENSPCEP00000003863.1"/>
    <property type="gene ID" value="ENSPCEG00000003082.1"/>
</dbReference>
<dbReference type="InterPro" id="IPR029290">
    <property type="entry name" value="TP53TG5"/>
</dbReference>
<reference evidence="2" key="1">
    <citation type="submission" date="2025-08" db="UniProtKB">
        <authorList>
            <consortium name="Ensembl"/>
        </authorList>
    </citation>
    <scope>IDENTIFICATION</scope>
</reference>
<organism evidence="2 3">
    <name type="scientific">Pelusios castaneus</name>
    <name type="common">West African mud turtle</name>
    <dbReference type="NCBI Taxonomy" id="367368"/>
    <lineage>
        <taxon>Eukaryota</taxon>
        <taxon>Metazoa</taxon>
        <taxon>Chordata</taxon>
        <taxon>Craniata</taxon>
        <taxon>Vertebrata</taxon>
        <taxon>Euteleostomi</taxon>
        <taxon>Archelosauria</taxon>
        <taxon>Testudinata</taxon>
        <taxon>Testudines</taxon>
        <taxon>Pleurodira</taxon>
        <taxon>Pelomedusidae</taxon>
        <taxon>Pelusios</taxon>
    </lineage>
</organism>
<dbReference type="PANTHER" id="PTHR15562">
    <property type="entry name" value="TP53-TARGET GENE 5 PROTEIN"/>
    <property type="match status" value="1"/>
</dbReference>
<name>A0A8C8REK1_9SAUR</name>
<dbReference type="Pfam" id="PF15331">
    <property type="entry name" value="TP53IP5"/>
    <property type="match status" value="1"/>
</dbReference>
<evidence type="ECO:0000313" key="3">
    <source>
        <dbReference type="Proteomes" id="UP000694393"/>
    </source>
</evidence>
<sequence>MFLFGLCFRTSVSPQDPEEPQADAGANPVTEAEDMASEAAVAQSDLELPLETHLPDLQQRSWFKGLPQRVHVPAPKVLCRPATQRWIKPCCTRSCGATLEHILTVRYQDWTSLERLLL</sequence>
<evidence type="ECO:0000256" key="1">
    <source>
        <dbReference type="SAM" id="MobiDB-lite"/>
    </source>
</evidence>
<proteinExistence type="predicted"/>
<dbReference type="Proteomes" id="UP000694393">
    <property type="component" value="Unplaced"/>
</dbReference>
<keyword evidence="3" id="KW-1185">Reference proteome</keyword>
<protein>
    <submittedName>
        <fullName evidence="2">Uncharacterized protein</fullName>
    </submittedName>
</protein>